<evidence type="ECO:0000256" key="2">
    <source>
        <dbReference type="ARBA" id="ARBA00012438"/>
    </source>
</evidence>
<dbReference type="PROSITE" id="PS50113">
    <property type="entry name" value="PAC"/>
    <property type="match status" value="1"/>
</dbReference>
<dbReference type="AlphaFoldDB" id="A0A1H2EKF1"/>
<dbReference type="Pfam" id="PF13188">
    <property type="entry name" value="PAS_8"/>
    <property type="match status" value="1"/>
</dbReference>
<accession>A0A1H2EKF1</accession>
<dbReference type="Pfam" id="PF13426">
    <property type="entry name" value="PAS_9"/>
    <property type="match status" value="1"/>
</dbReference>
<dbReference type="PANTHER" id="PTHR43065:SF46">
    <property type="entry name" value="C4-DICARBOXYLATE TRANSPORT SENSOR PROTEIN DCTB"/>
    <property type="match status" value="1"/>
</dbReference>
<dbReference type="EMBL" id="FNLL01000003">
    <property type="protein sequence ID" value="SDT95662.1"/>
    <property type="molecule type" value="Genomic_DNA"/>
</dbReference>
<dbReference type="Pfam" id="PF02518">
    <property type="entry name" value="HATPase_c"/>
    <property type="match status" value="1"/>
</dbReference>
<name>A0A1H2EKF1_9BACT</name>
<proteinExistence type="predicted"/>
<dbReference type="EC" id="2.7.13.3" evidence="2"/>
<dbReference type="CDD" id="cd00130">
    <property type="entry name" value="PAS"/>
    <property type="match status" value="1"/>
</dbReference>
<dbReference type="PRINTS" id="PR00344">
    <property type="entry name" value="BCTRLSENSOR"/>
</dbReference>
<dbReference type="CDD" id="cd00082">
    <property type="entry name" value="HisKA"/>
    <property type="match status" value="1"/>
</dbReference>
<dbReference type="Pfam" id="PF00512">
    <property type="entry name" value="HisKA"/>
    <property type="match status" value="1"/>
</dbReference>
<dbReference type="Proteomes" id="UP000199608">
    <property type="component" value="Unassembled WGS sequence"/>
</dbReference>
<dbReference type="SMART" id="SM00387">
    <property type="entry name" value="HATPase_c"/>
    <property type="match status" value="1"/>
</dbReference>
<keyword evidence="4" id="KW-0808">Transferase</keyword>
<dbReference type="InterPro" id="IPR036890">
    <property type="entry name" value="HATPase_C_sf"/>
</dbReference>
<evidence type="ECO:0000256" key="4">
    <source>
        <dbReference type="ARBA" id="ARBA00022679"/>
    </source>
</evidence>
<evidence type="ECO:0000256" key="7">
    <source>
        <dbReference type="ARBA" id="ARBA00022840"/>
    </source>
</evidence>
<protein>
    <recommendedName>
        <fullName evidence="2">histidine kinase</fullName>
        <ecNumber evidence="2">2.7.13.3</ecNumber>
    </recommendedName>
</protein>
<evidence type="ECO:0000256" key="1">
    <source>
        <dbReference type="ARBA" id="ARBA00000085"/>
    </source>
</evidence>
<evidence type="ECO:0000313" key="12">
    <source>
        <dbReference type="EMBL" id="SDT95662.1"/>
    </source>
</evidence>
<evidence type="ECO:0000259" key="9">
    <source>
        <dbReference type="PROSITE" id="PS50109"/>
    </source>
</evidence>
<sequence length="693" mass="78185">MNIDLKGLKLAIIGGNSPCKQILEILLGPGLKELSPEVIVVADTLKQAEGIKYAREKGVLTTTDYNEVCSLSGIDVILKLKNDEILGCMLEKVNTERVSIFDLTSYRAMSFLNFLKAEEGKIKIKRRIQANKIDKNEILALLDHFLTQVQKNAEQENQYLKVEREGLLEMEKEMSQIIQGSMIPTFIINNEHILTHWNRACEELTGHNAYELVGTDRQWVPFRSAKRPTMADVIVGGMSEQEVTKYYGSAWRKSALIKEAYEAEEFFPHLGENGKWIFFTAAPIKSPDGKVMGAIETLKDLTEDKKTQEELELQDKELSRLYEKYKKSEVKYRSLFNNNPNPIFIIDRQTLEILDVNHRVEEEYGYSKTELLGMDFLDIGDKSDETIKEGLDGLARKNSILFTKKKHFKKNKQSFFVNVKVVTATYSHRDVLIASATDITESVEKETQLIQAGKLATLGTMAAGMAHEINQPLNVIQICADLILKMIKKGLKIPDDEMVMMANDIIENVARAAGVIKHVRDFARQSERDLKKLVINDPINDVFKVLGHQLMVHSIKVDLDLDPDIPQIRAEHNRLEQVFINLVTNAIDSMDEKAEKAKTTENDDVSVEKTLQIKTYAQEDCVVTKVSDTGLGMTDEVKRKIFEPFFTTKETGKGTGLGTSISFGIIKDYGGTIDIKSVYGNGATFIIKFPAIE</sequence>
<keyword evidence="13" id="KW-1185">Reference proteome</keyword>
<dbReference type="Gene3D" id="3.30.450.20">
    <property type="entry name" value="PAS domain"/>
    <property type="match status" value="2"/>
</dbReference>
<evidence type="ECO:0000256" key="6">
    <source>
        <dbReference type="ARBA" id="ARBA00022777"/>
    </source>
</evidence>
<keyword evidence="6" id="KW-0418">Kinase</keyword>
<dbReference type="InterPro" id="IPR036097">
    <property type="entry name" value="HisK_dim/P_sf"/>
</dbReference>
<dbReference type="Gene3D" id="1.10.287.130">
    <property type="match status" value="1"/>
</dbReference>
<dbReference type="InterPro" id="IPR003661">
    <property type="entry name" value="HisK_dim/P_dom"/>
</dbReference>
<dbReference type="PANTHER" id="PTHR43065">
    <property type="entry name" value="SENSOR HISTIDINE KINASE"/>
    <property type="match status" value="1"/>
</dbReference>
<gene>
    <name evidence="12" type="ORF">SAMN04487931_103190</name>
</gene>
<keyword evidence="5" id="KW-0547">Nucleotide-binding</keyword>
<dbReference type="InterPro" id="IPR004358">
    <property type="entry name" value="Sig_transdc_His_kin-like_C"/>
</dbReference>
<keyword evidence="3" id="KW-0597">Phosphoprotein</keyword>
<dbReference type="SUPFAM" id="SSF47384">
    <property type="entry name" value="Homodimeric domain of signal transducing histidine kinase"/>
    <property type="match status" value="1"/>
</dbReference>
<feature type="domain" description="PAC" evidence="11">
    <location>
        <begin position="261"/>
        <end position="313"/>
    </location>
</feature>
<evidence type="ECO:0000259" key="10">
    <source>
        <dbReference type="PROSITE" id="PS50112"/>
    </source>
</evidence>
<dbReference type="GO" id="GO:0000155">
    <property type="term" value="F:phosphorelay sensor kinase activity"/>
    <property type="evidence" value="ECO:0007669"/>
    <property type="project" value="InterPro"/>
</dbReference>
<dbReference type="RefSeq" id="WP_092231549.1">
    <property type="nucleotide sequence ID" value="NZ_FNLL01000003.1"/>
</dbReference>
<keyword evidence="8" id="KW-0902">Two-component regulatory system</keyword>
<feature type="domain" description="PAS" evidence="10">
    <location>
        <begin position="328"/>
        <end position="398"/>
    </location>
</feature>
<dbReference type="SUPFAM" id="SSF55785">
    <property type="entry name" value="PYP-like sensor domain (PAS domain)"/>
    <property type="match status" value="2"/>
</dbReference>
<dbReference type="InterPro" id="IPR005467">
    <property type="entry name" value="His_kinase_dom"/>
</dbReference>
<dbReference type="NCBIfam" id="TIGR00229">
    <property type="entry name" value="sensory_box"/>
    <property type="match status" value="1"/>
</dbReference>
<dbReference type="InterPro" id="IPR000014">
    <property type="entry name" value="PAS"/>
</dbReference>
<dbReference type="InterPro" id="IPR035965">
    <property type="entry name" value="PAS-like_dom_sf"/>
</dbReference>
<organism evidence="12 13">
    <name type="scientific">Desulfobacula phenolica</name>
    <dbReference type="NCBI Taxonomy" id="90732"/>
    <lineage>
        <taxon>Bacteria</taxon>
        <taxon>Pseudomonadati</taxon>
        <taxon>Thermodesulfobacteriota</taxon>
        <taxon>Desulfobacteria</taxon>
        <taxon>Desulfobacterales</taxon>
        <taxon>Desulfobacteraceae</taxon>
        <taxon>Desulfobacula</taxon>
    </lineage>
</organism>
<dbReference type="SMART" id="SM00388">
    <property type="entry name" value="HisKA"/>
    <property type="match status" value="1"/>
</dbReference>
<evidence type="ECO:0000256" key="5">
    <source>
        <dbReference type="ARBA" id="ARBA00022741"/>
    </source>
</evidence>
<feature type="domain" description="Histidine kinase" evidence="9">
    <location>
        <begin position="464"/>
        <end position="693"/>
    </location>
</feature>
<dbReference type="InterPro" id="IPR003594">
    <property type="entry name" value="HATPase_dom"/>
</dbReference>
<dbReference type="PROSITE" id="PS50112">
    <property type="entry name" value="PAS"/>
    <property type="match status" value="2"/>
</dbReference>
<evidence type="ECO:0000313" key="13">
    <source>
        <dbReference type="Proteomes" id="UP000199608"/>
    </source>
</evidence>
<keyword evidence="7" id="KW-0067">ATP-binding</keyword>
<dbReference type="InterPro" id="IPR000700">
    <property type="entry name" value="PAS-assoc_C"/>
</dbReference>
<evidence type="ECO:0000256" key="8">
    <source>
        <dbReference type="ARBA" id="ARBA00023012"/>
    </source>
</evidence>
<dbReference type="SUPFAM" id="SSF55874">
    <property type="entry name" value="ATPase domain of HSP90 chaperone/DNA topoisomerase II/histidine kinase"/>
    <property type="match status" value="1"/>
</dbReference>
<dbReference type="PROSITE" id="PS50109">
    <property type="entry name" value="HIS_KIN"/>
    <property type="match status" value="1"/>
</dbReference>
<evidence type="ECO:0000256" key="3">
    <source>
        <dbReference type="ARBA" id="ARBA00022553"/>
    </source>
</evidence>
<evidence type="ECO:0000259" key="11">
    <source>
        <dbReference type="PROSITE" id="PS50113"/>
    </source>
</evidence>
<dbReference type="Gene3D" id="3.30.565.10">
    <property type="entry name" value="Histidine kinase-like ATPase, C-terminal domain"/>
    <property type="match status" value="1"/>
</dbReference>
<dbReference type="GO" id="GO:0005524">
    <property type="term" value="F:ATP binding"/>
    <property type="evidence" value="ECO:0007669"/>
    <property type="project" value="UniProtKB-KW"/>
</dbReference>
<feature type="domain" description="PAS" evidence="10">
    <location>
        <begin position="170"/>
        <end position="214"/>
    </location>
</feature>
<reference evidence="13" key="1">
    <citation type="submission" date="2016-10" db="EMBL/GenBank/DDBJ databases">
        <authorList>
            <person name="Varghese N."/>
            <person name="Submissions S."/>
        </authorList>
    </citation>
    <scope>NUCLEOTIDE SEQUENCE [LARGE SCALE GENOMIC DNA]</scope>
    <source>
        <strain evidence="13">DSM 3384</strain>
    </source>
</reference>
<dbReference type="SMART" id="SM00091">
    <property type="entry name" value="PAS"/>
    <property type="match status" value="2"/>
</dbReference>
<comment type="catalytic activity">
    <reaction evidence="1">
        <text>ATP + protein L-histidine = ADP + protein N-phospho-L-histidine.</text>
        <dbReference type="EC" id="2.7.13.3"/>
    </reaction>
</comment>